<sequence length="342" mass="37780">MFVKGKEAIRMYFYCEDCKKEYPLNTHSYKCDCGGMFRLHKDPHEAVVKHEISLGEFVTPLVPFQVGKLDFLLKMEHLLPTGSFKDRGACGMINALHDLGIKKIALDSSGNAGASMAAYAAAADMECTVYTPDDISQEKVKQIEAYGAKIVKVANGRMKACAAVKQNLGDAYYASHVYNPLFFEGIKSMAHELYDQLGHHVPDYIFMPVGNGTMLIGLFLGFMEIGRLPHFVAVQSSKCAPLYEAYHEVPASPKRTTIAEAIRITKPKRLKEMVKAIRDSGGDVITVPDKDILKAQKYLSHRGIYVEMTSAAALAGAVQFFENGKPDNYKVVIPLTGNGLKR</sequence>
<dbReference type="GO" id="GO:0006565">
    <property type="term" value="P:L-serine catabolic process"/>
    <property type="evidence" value="ECO:0007669"/>
    <property type="project" value="TreeGrafter"/>
</dbReference>
<dbReference type="HOGENOM" id="CLU_028142_4_0_9"/>
<accession>C9KLW2</accession>
<dbReference type="AlphaFoldDB" id="C9KLW2"/>
<evidence type="ECO:0000259" key="4">
    <source>
        <dbReference type="Pfam" id="PF00291"/>
    </source>
</evidence>
<evidence type="ECO:0000256" key="2">
    <source>
        <dbReference type="ARBA" id="ARBA00022898"/>
    </source>
</evidence>
<name>C9KLW2_9FIRM</name>
<dbReference type="GO" id="GO:0009097">
    <property type="term" value="P:isoleucine biosynthetic process"/>
    <property type="evidence" value="ECO:0007669"/>
    <property type="project" value="TreeGrafter"/>
</dbReference>
<evidence type="ECO:0000256" key="1">
    <source>
        <dbReference type="ARBA" id="ARBA00001933"/>
    </source>
</evidence>
<evidence type="ECO:0000313" key="5">
    <source>
        <dbReference type="EMBL" id="EEX69126.1"/>
    </source>
</evidence>
<keyword evidence="3" id="KW-0456">Lyase</keyword>
<dbReference type="InterPro" id="IPR001926">
    <property type="entry name" value="TrpB-like_PALP"/>
</dbReference>
<gene>
    <name evidence="5" type="ORF">MITSMUL_04196</name>
</gene>
<dbReference type="PATRIC" id="fig|500635.8.peg.547"/>
<dbReference type="STRING" id="500635.MITSMUL_04196"/>
<dbReference type="InterPro" id="IPR050147">
    <property type="entry name" value="Ser/Thr_Dehydratase"/>
</dbReference>
<organism evidence="5 6">
    <name type="scientific">Mitsuokella multacida DSM 20544</name>
    <dbReference type="NCBI Taxonomy" id="500635"/>
    <lineage>
        <taxon>Bacteria</taxon>
        <taxon>Bacillati</taxon>
        <taxon>Bacillota</taxon>
        <taxon>Negativicutes</taxon>
        <taxon>Selenomonadales</taxon>
        <taxon>Selenomonadaceae</taxon>
        <taxon>Mitsuokella</taxon>
    </lineage>
</organism>
<proteinExistence type="predicted"/>
<dbReference type="InterPro" id="IPR036052">
    <property type="entry name" value="TrpB-like_PALP_sf"/>
</dbReference>
<evidence type="ECO:0000313" key="6">
    <source>
        <dbReference type="Proteomes" id="UP000003671"/>
    </source>
</evidence>
<dbReference type="GO" id="GO:0030170">
    <property type="term" value="F:pyridoxal phosphate binding"/>
    <property type="evidence" value="ECO:0007669"/>
    <property type="project" value="InterPro"/>
</dbReference>
<dbReference type="GO" id="GO:0003941">
    <property type="term" value="F:L-serine ammonia-lyase activity"/>
    <property type="evidence" value="ECO:0007669"/>
    <property type="project" value="TreeGrafter"/>
</dbReference>
<dbReference type="Gene3D" id="3.40.50.1100">
    <property type="match status" value="2"/>
</dbReference>
<dbReference type="EMBL" id="ABWK02000012">
    <property type="protein sequence ID" value="EEX69126.1"/>
    <property type="molecule type" value="Genomic_DNA"/>
</dbReference>
<dbReference type="SUPFAM" id="SSF53686">
    <property type="entry name" value="Tryptophan synthase beta subunit-like PLP-dependent enzymes"/>
    <property type="match status" value="1"/>
</dbReference>
<dbReference type="GO" id="GO:0006567">
    <property type="term" value="P:L-threonine catabolic process"/>
    <property type="evidence" value="ECO:0007669"/>
    <property type="project" value="TreeGrafter"/>
</dbReference>
<dbReference type="Proteomes" id="UP000003671">
    <property type="component" value="Unassembled WGS sequence"/>
</dbReference>
<dbReference type="PANTHER" id="PTHR48078">
    <property type="entry name" value="THREONINE DEHYDRATASE, MITOCHONDRIAL-RELATED"/>
    <property type="match status" value="1"/>
</dbReference>
<protein>
    <submittedName>
        <fullName evidence="5">Threonine synthase</fullName>
    </submittedName>
</protein>
<dbReference type="eggNOG" id="COG0498">
    <property type="taxonomic scope" value="Bacteria"/>
</dbReference>
<dbReference type="GO" id="GO:0004794">
    <property type="term" value="F:threonine deaminase activity"/>
    <property type="evidence" value="ECO:0007669"/>
    <property type="project" value="TreeGrafter"/>
</dbReference>
<reference evidence="5" key="1">
    <citation type="submission" date="2009-09" db="EMBL/GenBank/DDBJ databases">
        <authorList>
            <person name="Weinstock G."/>
            <person name="Sodergren E."/>
            <person name="Clifton S."/>
            <person name="Fulton L."/>
            <person name="Fulton B."/>
            <person name="Courtney L."/>
            <person name="Fronick C."/>
            <person name="Harrison M."/>
            <person name="Strong C."/>
            <person name="Farmer C."/>
            <person name="Delahaunty K."/>
            <person name="Markovic C."/>
            <person name="Hall O."/>
            <person name="Minx P."/>
            <person name="Tomlinson C."/>
            <person name="Mitreva M."/>
            <person name="Nelson J."/>
            <person name="Hou S."/>
            <person name="Wollam A."/>
            <person name="Pepin K.H."/>
            <person name="Johnson M."/>
            <person name="Bhonagiri V."/>
            <person name="Nash W.E."/>
            <person name="Warren W."/>
            <person name="Chinwalla A."/>
            <person name="Mardis E.R."/>
            <person name="Wilson R.K."/>
        </authorList>
    </citation>
    <scope>NUCLEOTIDE SEQUENCE [LARGE SCALE GENOMIC DNA]</scope>
    <source>
        <strain evidence="5">DSM 20544</strain>
    </source>
</reference>
<evidence type="ECO:0000256" key="3">
    <source>
        <dbReference type="ARBA" id="ARBA00023239"/>
    </source>
</evidence>
<comment type="cofactor">
    <cofactor evidence="1">
        <name>pyridoxal 5'-phosphate</name>
        <dbReference type="ChEBI" id="CHEBI:597326"/>
    </cofactor>
</comment>
<dbReference type="Pfam" id="PF00291">
    <property type="entry name" value="PALP"/>
    <property type="match status" value="1"/>
</dbReference>
<dbReference type="PANTHER" id="PTHR48078:SF6">
    <property type="entry name" value="L-THREONINE DEHYDRATASE CATABOLIC TDCB"/>
    <property type="match status" value="1"/>
</dbReference>
<comment type="caution">
    <text evidence="5">The sequence shown here is derived from an EMBL/GenBank/DDBJ whole genome shotgun (WGS) entry which is preliminary data.</text>
</comment>
<dbReference type="InterPro" id="IPR000634">
    <property type="entry name" value="Ser/Thr_deHydtase_PyrdxlP-BS"/>
</dbReference>
<feature type="domain" description="Tryptophan synthase beta chain-like PALP" evidence="4">
    <location>
        <begin position="52"/>
        <end position="337"/>
    </location>
</feature>
<keyword evidence="6" id="KW-1185">Reference proteome</keyword>
<keyword evidence="2" id="KW-0663">Pyridoxal phosphate</keyword>
<dbReference type="PROSITE" id="PS00165">
    <property type="entry name" value="DEHYDRATASE_SER_THR"/>
    <property type="match status" value="1"/>
</dbReference>